<evidence type="ECO:0000313" key="1">
    <source>
        <dbReference type="EMBL" id="DAF45654.1"/>
    </source>
</evidence>
<protein>
    <submittedName>
        <fullName evidence="1">Tail completion protein</fullName>
    </submittedName>
</protein>
<dbReference type="Gene3D" id="3.30.2000.20">
    <property type="match status" value="1"/>
</dbReference>
<sequence length="137" mass="15474">MTFVEARDATLTVFKEVWVDDLGYKAFWIDTTGEEPRDGQPYARVIFQHHEGRQGSLADEHGAQIYDRTGTAAFELYAPVGDGLTDLYELAQMVVDAYQAAKLDVWFRNVRISEGGTSNTLYHAISVLVDFEYTDVK</sequence>
<reference evidence="1" key="1">
    <citation type="journal article" date="2021" name="Proc. Natl. Acad. Sci. U.S.A.">
        <title>A Catalog of Tens of Thousands of Viruses from Human Metagenomes Reveals Hidden Associations with Chronic Diseases.</title>
        <authorList>
            <person name="Tisza M.J."/>
            <person name="Buck C.B."/>
        </authorList>
    </citation>
    <scope>NUCLEOTIDE SEQUENCE</scope>
    <source>
        <strain evidence="1">CtJ7x27</strain>
    </source>
</reference>
<name>A0A8S5S3Z6_9CAUD</name>
<accession>A0A8S5S3Z6</accession>
<proteinExistence type="predicted"/>
<dbReference type="EMBL" id="BK032517">
    <property type="protein sequence ID" value="DAF45654.1"/>
    <property type="molecule type" value="Genomic_DNA"/>
</dbReference>
<organism evidence="1">
    <name type="scientific">Siphoviridae sp. ctJ7x27</name>
    <dbReference type="NCBI Taxonomy" id="2827835"/>
    <lineage>
        <taxon>Viruses</taxon>
        <taxon>Duplodnaviria</taxon>
        <taxon>Heunggongvirae</taxon>
        <taxon>Uroviricota</taxon>
        <taxon>Caudoviricetes</taxon>
    </lineage>
</organism>